<evidence type="ECO:0000313" key="3">
    <source>
        <dbReference type="Proteomes" id="UP000233517"/>
    </source>
</evidence>
<dbReference type="AlphaFoldDB" id="A0A2N2E8W5"/>
<dbReference type="Pfam" id="PF04977">
    <property type="entry name" value="DivIC"/>
    <property type="match status" value="1"/>
</dbReference>
<evidence type="ECO:0000256" key="1">
    <source>
        <dbReference type="SAM" id="Phobius"/>
    </source>
</evidence>
<keyword evidence="1" id="KW-0472">Membrane</keyword>
<evidence type="ECO:0008006" key="4">
    <source>
        <dbReference type="Google" id="ProtNLM"/>
    </source>
</evidence>
<sequence length="148" mass="17300">MSKKYNLSPTERLNYVQKGKVSPDAKVKIVKKFFLSFFLLLILVLVLIPYFGKYKKQKALEEEILNAQADILKYEQRGEELKTLVSYLDSEQAAEERARVNFGLQKEGETVVVIKRSVDGEEEASTQREVLEQEEVSCFVKWFKYFFK</sequence>
<comment type="caution">
    <text evidence="2">The sequence shown here is derived from an EMBL/GenBank/DDBJ whole genome shotgun (WGS) entry which is preliminary data.</text>
</comment>
<proteinExistence type="predicted"/>
<feature type="transmembrane region" description="Helical" evidence="1">
    <location>
        <begin position="33"/>
        <end position="52"/>
    </location>
</feature>
<gene>
    <name evidence="2" type="ORF">CVU82_03675</name>
</gene>
<accession>A0A2N2E8W5</accession>
<dbReference type="EMBL" id="PHAI01000003">
    <property type="protein sequence ID" value="PKM91126.1"/>
    <property type="molecule type" value="Genomic_DNA"/>
</dbReference>
<name>A0A2N2E8W5_9BACT</name>
<dbReference type="Proteomes" id="UP000233517">
    <property type="component" value="Unassembled WGS sequence"/>
</dbReference>
<organism evidence="2 3">
    <name type="scientific">Candidatus Falkowbacteria bacterium HGW-Falkowbacteria-1</name>
    <dbReference type="NCBI Taxonomy" id="2013768"/>
    <lineage>
        <taxon>Bacteria</taxon>
        <taxon>Candidatus Falkowiibacteriota</taxon>
    </lineage>
</organism>
<reference evidence="2 3" key="1">
    <citation type="journal article" date="2017" name="ISME J.">
        <title>Potential for microbial H2 and metal transformations associated with novel bacteria and archaea in deep terrestrial subsurface sediments.</title>
        <authorList>
            <person name="Hernsdorf A.W."/>
            <person name="Amano Y."/>
            <person name="Miyakawa K."/>
            <person name="Ise K."/>
            <person name="Suzuki Y."/>
            <person name="Anantharaman K."/>
            <person name="Probst A."/>
            <person name="Burstein D."/>
            <person name="Thomas B.C."/>
            <person name="Banfield J.F."/>
        </authorList>
    </citation>
    <scope>NUCLEOTIDE SEQUENCE [LARGE SCALE GENOMIC DNA]</scope>
    <source>
        <strain evidence="2">HGW-Falkowbacteria-1</strain>
    </source>
</reference>
<dbReference type="InterPro" id="IPR007060">
    <property type="entry name" value="FtsL/DivIC"/>
</dbReference>
<evidence type="ECO:0000313" key="2">
    <source>
        <dbReference type="EMBL" id="PKM91126.1"/>
    </source>
</evidence>
<protein>
    <recommendedName>
        <fullName evidence="4">Septum formation initiator</fullName>
    </recommendedName>
</protein>
<keyword evidence="1" id="KW-0812">Transmembrane</keyword>
<keyword evidence="1" id="KW-1133">Transmembrane helix</keyword>